<dbReference type="RefSeq" id="WP_092634081.1">
    <property type="nucleotide sequence ID" value="NZ_FNQT01000002.1"/>
</dbReference>
<evidence type="ECO:0000313" key="2">
    <source>
        <dbReference type="EMBL" id="SEA09384.1"/>
    </source>
</evidence>
<keyword evidence="1" id="KW-0472">Membrane</keyword>
<dbReference type="STRING" id="555874.SAMN04488065_1800"/>
<dbReference type="EMBL" id="FNQT01000002">
    <property type="protein sequence ID" value="SEA09384.1"/>
    <property type="molecule type" value="Genomic_DNA"/>
</dbReference>
<dbReference type="Proteomes" id="UP000236755">
    <property type="component" value="Unassembled WGS sequence"/>
</dbReference>
<keyword evidence="1" id="KW-0812">Transmembrane</keyword>
<keyword evidence="1" id="KW-1133">Transmembrane helix</keyword>
<proteinExistence type="predicted"/>
<name>A0A1H3YEF1_9EURY</name>
<accession>A0A1H3YEF1</accession>
<dbReference type="AlphaFoldDB" id="A0A1H3YEF1"/>
<keyword evidence="3" id="KW-1185">Reference proteome</keyword>
<evidence type="ECO:0000256" key="1">
    <source>
        <dbReference type="SAM" id="Phobius"/>
    </source>
</evidence>
<protein>
    <submittedName>
        <fullName evidence="2">Uncharacterized protein</fullName>
    </submittedName>
</protein>
<reference evidence="2 3" key="1">
    <citation type="submission" date="2016-10" db="EMBL/GenBank/DDBJ databases">
        <authorList>
            <person name="de Groot N.N."/>
        </authorList>
    </citation>
    <scope>NUCLEOTIDE SEQUENCE [LARGE SCALE GENOMIC DNA]</scope>
    <source>
        <strain evidence="2 3">CGMCC 1.8712</strain>
    </source>
</reference>
<feature type="transmembrane region" description="Helical" evidence="1">
    <location>
        <begin position="41"/>
        <end position="63"/>
    </location>
</feature>
<gene>
    <name evidence="2" type="ORF">SAMN04488065_1800</name>
</gene>
<evidence type="ECO:0000313" key="3">
    <source>
        <dbReference type="Proteomes" id="UP000236755"/>
    </source>
</evidence>
<feature type="transmembrane region" description="Helical" evidence="1">
    <location>
        <begin position="7"/>
        <end position="35"/>
    </location>
</feature>
<dbReference type="OrthoDB" id="253186at2157"/>
<sequence length="89" mass="8822">MTLGSRALGWVGSALLIASAVATLWGVALVGWLIWVGPTATRVMAALVAFGAAIGAGLTGAVFRKRAAGTLLPSDVDLSVGFRGGQGGL</sequence>
<organism evidence="2 3">
    <name type="scientific">Haloplanus vescus</name>
    <dbReference type="NCBI Taxonomy" id="555874"/>
    <lineage>
        <taxon>Archaea</taxon>
        <taxon>Methanobacteriati</taxon>
        <taxon>Methanobacteriota</taxon>
        <taxon>Stenosarchaea group</taxon>
        <taxon>Halobacteria</taxon>
        <taxon>Halobacteriales</taxon>
        <taxon>Haloferacaceae</taxon>
        <taxon>Haloplanus</taxon>
    </lineage>
</organism>